<dbReference type="InterPro" id="IPR013149">
    <property type="entry name" value="ADH-like_C"/>
</dbReference>
<dbReference type="AlphaFoldDB" id="A0A369LV16"/>
<dbReference type="CDD" id="cd08253">
    <property type="entry name" value="zeta_crystallin"/>
    <property type="match status" value="1"/>
</dbReference>
<dbReference type="OrthoDB" id="4190732at2"/>
<gene>
    <name evidence="3" type="ORF">C1877_12785</name>
</gene>
<evidence type="ECO:0000313" key="3">
    <source>
        <dbReference type="EMBL" id="RDB63002.1"/>
    </source>
</evidence>
<evidence type="ECO:0000256" key="1">
    <source>
        <dbReference type="ARBA" id="ARBA00022857"/>
    </source>
</evidence>
<dbReference type="InterPro" id="IPR013154">
    <property type="entry name" value="ADH-like_N"/>
</dbReference>
<keyword evidence="4" id="KW-1185">Reference proteome</keyword>
<dbReference type="EMBL" id="PPTS01000008">
    <property type="protein sequence ID" value="RDB63002.1"/>
    <property type="molecule type" value="Genomic_DNA"/>
</dbReference>
<dbReference type="GO" id="GO:0070402">
    <property type="term" value="F:NADPH binding"/>
    <property type="evidence" value="ECO:0007669"/>
    <property type="project" value="TreeGrafter"/>
</dbReference>
<organism evidence="3 4">
    <name type="scientific">Gordonibacter pamelaeae</name>
    <dbReference type="NCBI Taxonomy" id="471189"/>
    <lineage>
        <taxon>Bacteria</taxon>
        <taxon>Bacillati</taxon>
        <taxon>Actinomycetota</taxon>
        <taxon>Coriobacteriia</taxon>
        <taxon>Eggerthellales</taxon>
        <taxon>Eggerthellaceae</taxon>
        <taxon>Gordonibacter</taxon>
    </lineage>
</organism>
<proteinExistence type="predicted"/>
<protein>
    <submittedName>
        <fullName evidence="3">NADPH:quinone reductase</fullName>
    </submittedName>
</protein>
<dbReference type="Gene3D" id="3.40.50.720">
    <property type="entry name" value="NAD(P)-binding Rossmann-like Domain"/>
    <property type="match status" value="1"/>
</dbReference>
<dbReference type="SMART" id="SM00829">
    <property type="entry name" value="PKS_ER"/>
    <property type="match status" value="1"/>
</dbReference>
<accession>A0A369LV16</accession>
<reference evidence="3 4" key="1">
    <citation type="journal article" date="2018" name="Elife">
        <title>Discovery and characterization of a prevalent human gut bacterial enzyme sufficient for the inactivation of a family of plant toxins.</title>
        <authorList>
            <person name="Koppel N."/>
            <person name="Bisanz J.E."/>
            <person name="Pandelia M.E."/>
            <person name="Turnbaugh P.J."/>
            <person name="Balskus E.P."/>
        </authorList>
    </citation>
    <scope>NUCLEOTIDE SEQUENCE [LARGE SCALE GENOMIC DNA]</scope>
    <source>
        <strain evidence="3 4">3C</strain>
    </source>
</reference>
<dbReference type="PANTHER" id="PTHR44154:SF1">
    <property type="entry name" value="QUINONE OXIDOREDUCTASE"/>
    <property type="match status" value="1"/>
</dbReference>
<dbReference type="PANTHER" id="PTHR44154">
    <property type="entry name" value="QUINONE OXIDOREDUCTASE"/>
    <property type="match status" value="1"/>
</dbReference>
<dbReference type="Pfam" id="PF00107">
    <property type="entry name" value="ADH_zinc_N"/>
    <property type="match status" value="1"/>
</dbReference>
<dbReference type="SUPFAM" id="SSF50129">
    <property type="entry name" value="GroES-like"/>
    <property type="match status" value="1"/>
</dbReference>
<dbReference type="InterPro" id="IPR051603">
    <property type="entry name" value="Zinc-ADH_QOR/CCCR"/>
</dbReference>
<evidence type="ECO:0000259" key="2">
    <source>
        <dbReference type="SMART" id="SM00829"/>
    </source>
</evidence>
<comment type="caution">
    <text evidence="3">The sequence shown here is derived from an EMBL/GenBank/DDBJ whole genome shotgun (WGS) entry which is preliminary data.</text>
</comment>
<dbReference type="InterPro" id="IPR011032">
    <property type="entry name" value="GroES-like_sf"/>
</dbReference>
<dbReference type="GO" id="GO:0005829">
    <property type="term" value="C:cytosol"/>
    <property type="evidence" value="ECO:0007669"/>
    <property type="project" value="TreeGrafter"/>
</dbReference>
<dbReference type="GO" id="GO:0003960">
    <property type="term" value="F:quinone reductase (NADPH) activity"/>
    <property type="evidence" value="ECO:0007669"/>
    <property type="project" value="TreeGrafter"/>
</dbReference>
<dbReference type="GO" id="GO:0003730">
    <property type="term" value="F:mRNA 3'-UTR binding"/>
    <property type="evidence" value="ECO:0007669"/>
    <property type="project" value="TreeGrafter"/>
</dbReference>
<dbReference type="InterPro" id="IPR020843">
    <property type="entry name" value="ER"/>
</dbReference>
<dbReference type="InterPro" id="IPR036291">
    <property type="entry name" value="NAD(P)-bd_dom_sf"/>
</dbReference>
<dbReference type="FunFam" id="3.40.50.720:FF:000244">
    <property type="entry name" value="quinone oxidoreductase"/>
    <property type="match status" value="1"/>
</dbReference>
<feature type="domain" description="Enoyl reductase (ER)" evidence="2">
    <location>
        <begin position="10"/>
        <end position="323"/>
    </location>
</feature>
<keyword evidence="1" id="KW-0521">NADP</keyword>
<dbReference type="Gene3D" id="3.90.180.10">
    <property type="entry name" value="Medium-chain alcohol dehydrogenases, catalytic domain"/>
    <property type="match status" value="1"/>
</dbReference>
<evidence type="ECO:0000313" key="4">
    <source>
        <dbReference type="Proteomes" id="UP000254000"/>
    </source>
</evidence>
<dbReference type="Proteomes" id="UP000254000">
    <property type="component" value="Unassembled WGS sequence"/>
</dbReference>
<name>A0A369LV16_9ACTN</name>
<dbReference type="Pfam" id="PF08240">
    <property type="entry name" value="ADH_N"/>
    <property type="match status" value="1"/>
</dbReference>
<sequence length="330" mass="34218">MQAIVVSAFGGPDALVEQRIPVPEPHEGEVRVRLCAAGVNPVETYLRAGQYAQLPELPYVPGNDGAGIVDACGANLPSGAPHVGERVFVAAARARRCTGTYAEFVVCDASAVAPLPDAVPFEQGAGLGTPGLAAADALFVRARVRPGKTVLVHGASGGVGTLAVQLAHRIGAVVHGTAGDVRGRQLVERLGARRAFDHHAEGYLDEILAATQGRGVDVVIDMAAQANLMKDAKVAATRGRIVVVGSRGSFDFDPRALMKADLDVRGMGVNNLRPDELDLAMHALSAALEGGMQVIVARSFPLEEAADAHRAVAERGKDGKIVLVMPGSCA</sequence>
<dbReference type="SUPFAM" id="SSF51735">
    <property type="entry name" value="NAD(P)-binding Rossmann-fold domains"/>
    <property type="match status" value="1"/>
</dbReference>